<name>A0A6A1VKV1_9ROSI</name>
<proteinExistence type="predicted"/>
<comment type="caution">
    <text evidence="2">The sequence shown here is derived from an EMBL/GenBank/DDBJ whole genome shotgun (WGS) entry which is preliminary data.</text>
</comment>
<dbReference type="GO" id="GO:0006952">
    <property type="term" value="P:defense response"/>
    <property type="evidence" value="ECO:0007669"/>
    <property type="project" value="UniProtKB-KW"/>
</dbReference>
<dbReference type="Gene3D" id="3.80.10.10">
    <property type="entry name" value="Ribonuclease Inhibitor"/>
    <property type="match status" value="2"/>
</dbReference>
<evidence type="ECO:0000256" key="1">
    <source>
        <dbReference type="ARBA" id="ARBA00022821"/>
    </source>
</evidence>
<dbReference type="AlphaFoldDB" id="A0A6A1VKV1"/>
<dbReference type="PANTHER" id="PTHR36766">
    <property type="entry name" value="PLANT BROAD-SPECTRUM MILDEW RESISTANCE PROTEIN RPW8"/>
    <property type="match status" value="1"/>
</dbReference>
<keyword evidence="1" id="KW-0611">Plant defense</keyword>
<keyword evidence="3" id="KW-1185">Reference proteome</keyword>
<protein>
    <recommendedName>
        <fullName evidence="4">Disease resistance RPP13-like protein 1</fullName>
    </recommendedName>
</protein>
<dbReference type="PANTHER" id="PTHR36766:SF45">
    <property type="entry name" value="NB-ARC DOMAIN-CONTAINING PROTEIN"/>
    <property type="match status" value="1"/>
</dbReference>
<dbReference type="EMBL" id="RXIC02000023">
    <property type="protein sequence ID" value="KAB1212557.1"/>
    <property type="molecule type" value="Genomic_DNA"/>
</dbReference>
<dbReference type="Proteomes" id="UP000516437">
    <property type="component" value="Chromosome 5"/>
</dbReference>
<dbReference type="InterPro" id="IPR032675">
    <property type="entry name" value="LRR_dom_sf"/>
</dbReference>
<evidence type="ECO:0000313" key="2">
    <source>
        <dbReference type="EMBL" id="KAB1212557.1"/>
    </source>
</evidence>
<evidence type="ECO:0000313" key="3">
    <source>
        <dbReference type="Proteomes" id="UP000516437"/>
    </source>
</evidence>
<reference evidence="2 3" key="1">
    <citation type="journal article" date="2019" name="Plant Biotechnol. J.">
        <title>The red bayberry genome and genetic basis of sex determination.</title>
        <authorList>
            <person name="Jia H.M."/>
            <person name="Jia H.J."/>
            <person name="Cai Q.L."/>
            <person name="Wang Y."/>
            <person name="Zhao H.B."/>
            <person name="Yang W.F."/>
            <person name="Wang G.Y."/>
            <person name="Li Y.H."/>
            <person name="Zhan D.L."/>
            <person name="Shen Y.T."/>
            <person name="Niu Q.F."/>
            <person name="Chang L."/>
            <person name="Qiu J."/>
            <person name="Zhao L."/>
            <person name="Xie H.B."/>
            <person name="Fu W.Y."/>
            <person name="Jin J."/>
            <person name="Li X.W."/>
            <person name="Jiao Y."/>
            <person name="Zhou C.C."/>
            <person name="Tu T."/>
            <person name="Chai C.Y."/>
            <person name="Gao J.L."/>
            <person name="Fan L.J."/>
            <person name="van de Weg E."/>
            <person name="Wang J.Y."/>
            <person name="Gao Z.S."/>
        </authorList>
    </citation>
    <scope>NUCLEOTIDE SEQUENCE [LARGE SCALE GENOMIC DNA]</scope>
    <source>
        <tissue evidence="2">Leaves</tissue>
    </source>
</reference>
<evidence type="ECO:0008006" key="4">
    <source>
        <dbReference type="Google" id="ProtNLM"/>
    </source>
</evidence>
<organism evidence="2 3">
    <name type="scientific">Morella rubra</name>
    <name type="common">Chinese bayberry</name>
    <dbReference type="NCBI Taxonomy" id="262757"/>
    <lineage>
        <taxon>Eukaryota</taxon>
        <taxon>Viridiplantae</taxon>
        <taxon>Streptophyta</taxon>
        <taxon>Embryophyta</taxon>
        <taxon>Tracheophyta</taxon>
        <taxon>Spermatophyta</taxon>
        <taxon>Magnoliopsida</taxon>
        <taxon>eudicotyledons</taxon>
        <taxon>Gunneridae</taxon>
        <taxon>Pentapetalae</taxon>
        <taxon>rosids</taxon>
        <taxon>fabids</taxon>
        <taxon>Fagales</taxon>
        <taxon>Myricaceae</taxon>
        <taxon>Morella</taxon>
    </lineage>
</organism>
<accession>A0A6A1VKV1</accession>
<gene>
    <name evidence="2" type="ORF">CJ030_MR5G006251</name>
</gene>
<sequence>MQEDVRIVLEELPTGRQKLEVRRVNEVVSLEGIMDSSSHLQELQINDCNGLMSLPWGGLLSALKSVSIHLSRELELPIDTNYSSLETLSLWQSCDSLRFFPLELFPKLKDLRITSCRNLECLTVPEEHEPDLVISKIQIWWCNKFVSFPKGGLRAPSLTSLEVGFCESLTSLPDKMHLLLPSLLTLRIEFCGQIESFPEGGLPSKLNSLSIQCCDKLFANRIGWGLQNHDSLTTLSIGGVPKGVKSFPEAGFLPTGLIDLRIYHFQDLKSLDKNGFQHLTSLEKLYLWRCKKLEHMPEEGLPASLSLVEIEKLSFAEKRVEKEKRKRMAQDCSRPQHND</sequence>
<dbReference type="SUPFAM" id="SSF52058">
    <property type="entry name" value="L domain-like"/>
    <property type="match status" value="1"/>
</dbReference>
<dbReference type="OrthoDB" id="1896560at2759"/>